<dbReference type="GO" id="GO:0006282">
    <property type="term" value="P:regulation of DNA repair"/>
    <property type="evidence" value="ECO:0007669"/>
    <property type="project" value="InterPro"/>
</dbReference>
<dbReference type="GO" id="GO:0005634">
    <property type="term" value="C:nucleus"/>
    <property type="evidence" value="ECO:0007669"/>
    <property type="project" value="TreeGrafter"/>
</dbReference>
<dbReference type="GO" id="GO:0004649">
    <property type="term" value="F:poly(ADP-ribose) glycohydrolase activity"/>
    <property type="evidence" value="ECO:0007669"/>
    <property type="project" value="InterPro"/>
</dbReference>
<dbReference type="GO" id="GO:0005975">
    <property type="term" value="P:carbohydrate metabolic process"/>
    <property type="evidence" value="ECO:0007669"/>
    <property type="project" value="InterPro"/>
</dbReference>
<dbReference type="InterPro" id="IPR046372">
    <property type="entry name" value="PARG_cat_C"/>
</dbReference>
<dbReference type="Pfam" id="PF05028">
    <property type="entry name" value="PARG_cat_C"/>
    <property type="match status" value="1"/>
</dbReference>
<dbReference type="AlphaFoldDB" id="A0A0D6LZ22"/>
<name>A0A0D6LZ22_9BILA</name>
<gene>
    <name evidence="2" type="ORF">ANCCEY_03656</name>
</gene>
<protein>
    <recommendedName>
        <fullName evidence="1">PARG catalytic Macro domain-containing protein</fullName>
    </recommendedName>
</protein>
<dbReference type="PANTHER" id="PTHR12837">
    <property type="entry name" value="POLY ADP-RIBOSE GLYCOHYDROLASE"/>
    <property type="match status" value="1"/>
</dbReference>
<dbReference type="InterPro" id="IPR007724">
    <property type="entry name" value="Poly_GlycHdrlase"/>
</dbReference>
<evidence type="ECO:0000313" key="2">
    <source>
        <dbReference type="EMBL" id="EPB77285.1"/>
    </source>
</evidence>
<feature type="domain" description="PARG catalytic Macro" evidence="1">
    <location>
        <begin position="1"/>
        <end position="84"/>
    </location>
</feature>
<dbReference type="GO" id="GO:0009225">
    <property type="term" value="P:nucleotide-sugar metabolic process"/>
    <property type="evidence" value="ECO:0007669"/>
    <property type="project" value="TreeGrafter"/>
</dbReference>
<sequence>MDATRFKPRGTPAQYTRASIDRELNKAYAAFATGIKELRPIATGNWGCGIFGGDKELKGLIQIIAAAKAGRQMIYYTFGDKKLEISLNKQYEQLVQQETTVGTIYKALLSYWKDRERKPQLSVFQHVAAFVNSNARR</sequence>
<proteinExistence type="predicted"/>
<evidence type="ECO:0000259" key="1">
    <source>
        <dbReference type="Pfam" id="PF05028"/>
    </source>
</evidence>
<dbReference type="GO" id="GO:0005737">
    <property type="term" value="C:cytoplasm"/>
    <property type="evidence" value="ECO:0007669"/>
    <property type="project" value="TreeGrafter"/>
</dbReference>
<reference evidence="2 3" key="1">
    <citation type="submission" date="2013-05" db="EMBL/GenBank/DDBJ databases">
        <title>Draft genome of the parasitic nematode Anyclostoma ceylanicum.</title>
        <authorList>
            <person name="Mitreva M."/>
        </authorList>
    </citation>
    <scope>NUCLEOTIDE SEQUENCE [LARGE SCALE GENOMIC DNA]</scope>
</reference>
<dbReference type="EMBL" id="KE124841">
    <property type="protein sequence ID" value="EPB77285.1"/>
    <property type="molecule type" value="Genomic_DNA"/>
</dbReference>
<keyword evidence="3" id="KW-1185">Reference proteome</keyword>
<evidence type="ECO:0000313" key="3">
    <source>
        <dbReference type="Proteomes" id="UP000054495"/>
    </source>
</evidence>
<dbReference type="GO" id="GO:1990966">
    <property type="term" value="P:ATP generation from poly-ADP-D-ribose"/>
    <property type="evidence" value="ECO:0007669"/>
    <property type="project" value="TreeGrafter"/>
</dbReference>
<organism evidence="2 3">
    <name type="scientific">Ancylostoma ceylanicum</name>
    <dbReference type="NCBI Taxonomy" id="53326"/>
    <lineage>
        <taxon>Eukaryota</taxon>
        <taxon>Metazoa</taxon>
        <taxon>Ecdysozoa</taxon>
        <taxon>Nematoda</taxon>
        <taxon>Chromadorea</taxon>
        <taxon>Rhabditida</taxon>
        <taxon>Rhabditina</taxon>
        <taxon>Rhabditomorpha</taxon>
        <taxon>Strongyloidea</taxon>
        <taxon>Ancylostomatidae</taxon>
        <taxon>Ancylostomatinae</taxon>
        <taxon>Ancylostoma</taxon>
    </lineage>
</organism>
<dbReference type="PANTHER" id="PTHR12837:SF0">
    <property type="entry name" value="POLY(ADP-RIBOSE) GLYCOHYDROLASE"/>
    <property type="match status" value="1"/>
</dbReference>
<accession>A0A0D6LZ22</accession>
<dbReference type="Proteomes" id="UP000054495">
    <property type="component" value="Unassembled WGS sequence"/>
</dbReference>